<dbReference type="InterPro" id="IPR017850">
    <property type="entry name" value="Alkaline_phosphatase_core_sf"/>
</dbReference>
<dbReference type="InterPro" id="IPR010869">
    <property type="entry name" value="DUF1501"/>
</dbReference>
<dbReference type="Proteomes" id="UP000316855">
    <property type="component" value="Chromosome"/>
</dbReference>
<dbReference type="PROSITE" id="PS51318">
    <property type="entry name" value="TAT"/>
    <property type="match status" value="1"/>
</dbReference>
<evidence type="ECO:0000313" key="2">
    <source>
        <dbReference type="Proteomes" id="UP000316855"/>
    </source>
</evidence>
<accession>A0A517VGE9</accession>
<name>A0A517VGE9_9PLAN</name>
<gene>
    <name evidence="1" type="ORF">Pan161_37470</name>
</gene>
<dbReference type="SUPFAM" id="SSF53649">
    <property type="entry name" value="Alkaline phosphatase-like"/>
    <property type="match status" value="1"/>
</dbReference>
<dbReference type="OrthoDB" id="238140at2"/>
<keyword evidence="2" id="KW-1185">Reference proteome</keyword>
<dbReference type="InterPro" id="IPR006311">
    <property type="entry name" value="TAT_signal"/>
</dbReference>
<dbReference type="Gene3D" id="3.40.720.10">
    <property type="entry name" value="Alkaline Phosphatase, subunit A"/>
    <property type="match status" value="1"/>
</dbReference>
<proteinExistence type="predicted"/>
<organism evidence="1 2">
    <name type="scientific">Gimesia algae</name>
    <dbReference type="NCBI Taxonomy" id="2527971"/>
    <lineage>
        <taxon>Bacteria</taxon>
        <taxon>Pseudomonadati</taxon>
        <taxon>Planctomycetota</taxon>
        <taxon>Planctomycetia</taxon>
        <taxon>Planctomycetales</taxon>
        <taxon>Planctomycetaceae</taxon>
        <taxon>Gimesia</taxon>
    </lineage>
</organism>
<protein>
    <recommendedName>
        <fullName evidence="3">DUF1501 domain-containing protein</fullName>
    </recommendedName>
</protein>
<evidence type="ECO:0008006" key="3">
    <source>
        <dbReference type="Google" id="ProtNLM"/>
    </source>
</evidence>
<dbReference type="PANTHER" id="PTHR43737:SF1">
    <property type="entry name" value="DUF1501 DOMAIN-CONTAINING PROTEIN"/>
    <property type="match status" value="1"/>
</dbReference>
<reference evidence="1 2" key="1">
    <citation type="submission" date="2019-02" db="EMBL/GenBank/DDBJ databases">
        <title>Deep-cultivation of Planctomycetes and their phenomic and genomic characterization uncovers novel biology.</title>
        <authorList>
            <person name="Wiegand S."/>
            <person name="Jogler M."/>
            <person name="Boedeker C."/>
            <person name="Pinto D."/>
            <person name="Vollmers J."/>
            <person name="Rivas-Marin E."/>
            <person name="Kohn T."/>
            <person name="Peeters S.H."/>
            <person name="Heuer A."/>
            <person name="Rast P."/>
            <person name="Oberbeckmann S."/>
            <person name="Bunk B."/>
            <person name="Jeske O."/>
            <person name="Meyerdierks A."/>
            <person name="Storesund J.E."/>
            <person name="Kallscheuer N."/>
            <person name="Luecker S."/>
            <person name="Lage O.M."/>
            <person name="Pohl T."/>
            <person name="Merkel B.J."/>
            <person name="Hornburger P."/>
            <person name="Mueller R.-W."/>
            <person name="Bruemmer F."/>
            <person name="Labrenz M."/>
            <person name="Spormann A.M."/>
            <person name="Op den Camp H."/>
            <person name="Overmann J."/>
            <person name="Amann R."/>
            <person name="Jetten M.S.M."/>
            <person name="Mascher T."/>
            <person name="Medema M.H."/>
            <person name="Devos D.P."/>
            <person name="Kaster A.-K."/>
            <person name="Ovreas L."/>
            <person name="Rohde M."/>
            <person name="Galperin M.Y."/>
            <person name="Jogler C."/>
        </authorList>
    </citation>
    <scope>NUCLEOTIDE SEQUENCE [LARGE SCALE GENOMIC DNA]</scope>
    <source>
        <strain evidence="1 2">Pan161</strain>
    </source>
</reference>
<dbReference type="PANTHER" id="PTHR43737">
    <property type="entry name" value="BLL7424 PROTEIN"/>
    <property type="match status" value="1"/>
</dbReference>
<dbReference type="Pfam" id="PF07394">
    <property type="entry name" value="DUF1501"/>
    <property type="match status" value="1"/>
</dbReference>
<sequence length="432" mass="47311">MNQPDLISRRSALQIGFLSGLGLSLPGFLKLSAANSDSEAPKKTKADAVLFLNLAGGVSHLDTLDRKPEAPTETQGEFKSIQTCLSGFNVCEHMPKYAAKADQFTLIRGISHSAGAHPQGQSWISTGNRPVPALIYPSLGSVVSKEISSKPDLPGYVAIPKTEWNAGYMGDAYAPFKTNTVPRPGQPFQVRGISLPEGLTLEKVNQRQQLLDKLNRRFKDEATESQLLEALDQFGLQAYNMITSKRARAAFDVEQESKPIRDLFTPDEFNQSVLLGCRLIEYGVPFVTVTYDGWDTHTENFAGHRRLLPALDGGITAGLEMLKQKGLLDRTLIVIMGEFGRTPKINVNAGRDHYPRVNWCLMTGAGIKPGQFIGGTTKAGDAPDESTEIKPDDIAATIYHSLGINPVMEYFTNTGRPTMLVPHGRIMHELFA</sequence>
<dbReference type="RefSeq" id="WP_145229476.1">
    <property type="nucleotide sequence ID" value="NZ_CP036343.1"/>
</dbReference>
<dbReference type="KEGG" id="gax:Pan161_37470"/>
<evidence type="ECO:0000313" key="1">
    <source>
        <dbReference type="EMBL" id="QDT92082.1"/>
    </source>
</evidence>
<dbReference type="AlphaFoldDB" id="A0A517VGE9"/>
<dbReference type="EMBL" id="CP036343">
    <property type="protein sequence ID" value="QDT92082.1"/>
    <property type="molecule type" value="Genomic_DNA"/>
</dbReference>